<name>A0A316IXA8_9PSEU</name>
<gene>
    <name evidence="3" type="ORF">C8D88_1011834</name>
</gene>
<feature type="region of interest" description="Disordered" evidence="1">
    <location>
        <begin position="284"/>
        <end position="316"/>
    </location>
</feature>
<reference evidence="3 4" key="1">
    <citation type="submission" date="2018-05" db="EMBL/GenBank/DDBJ databases">
        <title>Genomic Encyclopedia of Type Strains, Phase IV (KMG-IV): sequencing the most valuable type-strain genomes for metagenomic binning, comparative biology and taxonomic classification.</title>
        <authorList>
            <person name="Goeker M."/>
        </authorList>
    </citation>
    <scope>NUCLEOTIDE SEQUENCE [LARGE SCALE GENOMIC DNA]</scope>
    <source>
        <strain evidence="3 4">DSM 45480</strain>
    </source>
</reference>
<evidence type="ECO:0000259" key="2">
    <source>
        <dbReference type="Pfam" id="PF26607"/>
    </source>
</evidence>
<dbReference type="RefSeq" id="WP_109632658.1">
    <property type="nucleotide sequence ID" value="NZ_QGHB01000001.1"/>
</dbReference>
<dbReference type="InterPro" id="IPR058502">
    <property type="entry name" value="PLL-like_beta-prop"/>
</dbReference>
<dbReference type="Gene3D" id="2.120.10.70">
    <property type="entry name" value="Fucose-specific lectin"/>
    <property type="match status" value="1"/>
</dbReference>
<evidence type="ECO:0000313" key="3">
    <source>
        <dbReference type="EMBL" id="PWK91795.1"/>
    </source>
</evidence>
<sequence>MRPSTGYTGRATIAQREDNKVIVQARGVNAQVKSFMEPAPGQVQWSQKDVNGALNTSPVLARGTNKVLTAFAVDGANKLWYSEQFGINGDFKPWRKATAPDDYNMTGDMTVVPVGDGFEIAYTNPGGTVAVKRFVNGALSPHRIAGGITAVGAPAAVVFSDGKVQVVARASDNKLYTQKEGASGFTGWTDISGAMRFTGTPEALLNKFNIVEVVARDTDGAIHRGGQTAPGSTTWRRWADTSWPSPFDVTFRASTGSAGGNEQRIFANSGEGYFLLIDSPPYSSDQTQAMPADASTSLSKSSVDAPAKATKQSSTR</sequence>
<organism evidence="3 4">
    <name type="scientific">Lentzea atacamensis</name>
    <dbReference type="NCBI Taxonomy" id="531938"/>
    <lineage>
        <taxon>Bacteria</taxon>
        <taxon>Bacillati</taxon>
        <taxon>Actinomycetota</taxon>
        <taxon>Actinomycetes</taxon>
        <taxon>Pseudonocardiales</taxon>
        <taxon>Pseudonocardiaceae</taxon>
        <taxon>Lentzea</taxon>
    </lineage>
</organism>
<dbReference type="AlphaFoldDB" id="A0A316IXA8"/>
<dbReference type="Pfam" id="PF26607">
    <property type="entry name" value="DUF8189"/>
    <property type="match status" value="1"/>
</dbReference>
<feature type="domain" description="PLL-like beta propeller" evidence="2">
    <location>
        <begin position="151"/>
        <end position="239"/>
    </location>
</feature>
<dbReference type="Proteomes" id="UP000246005">
    <property type="component" value="Unassembled WGS sequence"/>
</dbReference>
<proteinExistence type="predicted"/>
<evidence type="ECO:0000313" key="4">
    <source>
        <dbReference type="Proteomes" id="UP000246005"/>
    </source>
</evidence>
<feature type="compositionally biased region" description="Polar residues" evidence="1">
    <location>
        <begin position="284"/>
        <end position="302"/>
    </location>
</feature>
<protein>
    <recommendedName>
        <fullName evidence="2">PLL-like beta propeller domain-containing protein</fullName>
    </recommendedName>
</protein>
<accession>A0A316IXA8</accession>
<comment type="caution">
    <text evidence="3">The sequence shown here is derived from an EMBL/GenBank/DDBJ whole genome shotgun (WGS) entry which is preliminary data.</text>
</comment>
<evidence type="ECO:0000256" key="1">
    <source>
        <dbReference type="SAM" id="MobiDB-lite"/>
    </source>
</evidence>
<dbReference type="EMBL" id="QGHB01000001">
    <property type="protein sequence ID" value="PWK91795.1"/>
    <property type="molecule type" value="Genomic_DNA"/>
</dbReference>
<dbReference type="SUPFAM" id="SSF89372">
    <property type="entry name" value="Fucose-specific lectin"/>
    <property type="match status" value="1"/>
</dbReference>